<evidence type="ECO:0000313" key="13">
    <source>
        <dbReference type="Proteomes" id="UP001336314"/>
    </source>
</evidence>
<dbReference type="PROSITE" id="PS51257">
    <property type="entry name" value="PROKAR_LIPOPROTEIN"/>
    <property type="match status" value="1"/>
</dbReference>
<keyword evidence="13" id="KW-1185">Reference proteome</keyword>
<dbReference type="PROSITE" id="PS52015">
    <property type="entry name" value="TONB_CTD"/>
    <property type="match status" value="1"/>
</dbReference>
<evidence type="ECO:0000259" key="11">
    <source>
        <dbReference type="PROSITE" id="PS52015"/>
    </source>
</evidence>
<evidence type="ECO:0000256" key="9">
    <source>
        <dbReference type="ARBA" id="ARBA00023136"/>
    </source>
</evidence>
<reference evidence="12 13" key="1">
    <citation type="submission" date="2023-07" db="EMBL/GenBank/DDBJ databases">
        <title>Alkalimonas sp., MEB108 novel, alkaliphilic bacterium isolated from Lonar Lake, India.</title>
        <authorList>
            <person name="Joshi A."/>
            <person name="Thite S."/>
        </authorList>
    </citation>
    <scope>NUCLEOTIDE SEQUENCE [LARGE SCALE GENOMIC DNA]</scope>
    <source>
        <strain evidence="12 13">MEB108</strain>
    </source>
</reference>
<protein>
    <recommendedName>
        <fullName evidence="10">Protein TonB</fullName>
    </recommendedName>
</protein>
<feature type="domain" description="TonB C-terminal" evidence="11">
    <location>
        <begin position="38"/>
        <end position="134"/>
    </location>
</feature>
<keyword evidence="7 10" id="KW-0653">Protein transport</keyword>
<evidence type="ECO:0000256" key="10">
    <source>
        <dbReference type="RuleBase" id="RU362123"/>
    </source>
</evidence>
<evidence type="ECO:0000256" key="6">
    <source>
        <dbReference type="ARBA" id="ARBA00022692"/>
    </source>
</evidence>
<dbReference type="PANTHER" id="PTHR33446">
    <property type="entry name" value="PROTEIN TONB-RELATED"/>
    <property type="match status" value="1"/>
</dbReference>
<keyword evidence="10" id="KW-0735">Signal-anchor</keyword>
<dbReference type="Pfam" id="PF13211">
    <property type="entry name" value="DUF4019"/>
    <property type="match status" value="1"/>
</dbReference>
<comment type="function">
    <text evidence="10">Interacts with outer membrane receptor proteins that carry out high-affinity binding and energy dependent uptake into the periplasmic space of specific substrates. It could act to transduce energy from the cytoplasmic membrane to specific energy-requiring processes in the outer membrane, resulting in the release into the periplasm of ligands bound by these outer membrane proteins.</text>
</comment>
<dbReference type="InterPro" id="IPR037682">
    <property type="entry name" value="TonB_C"/>
</dbReference>
<keyword evidence="9" id="KW-0472">Membrane</keyword>
<dbReference type="Pfam" id="PF03544">
    <property type="entry name" value="TonB_C"/>
    <property type="match status" value="1"/>
</dbReference>
<comment type="caution">
    <text evidence="12">The sequence shown here is derived from an EMBL/GenBank/DDBJ whole genome shotgun (WGS) entry which is preliminary data.</text>
</comment>
<organism evidence="12 13">
    <name type="scientific">Alkalimonas cellulosilytica</name>
    <dbReference type="NCBI Taxonomy" id="3058395"/>
    <lineage>
        <taxon>Bacteria</taxon>
        <taxon>Pseudomonadati</taxon>
        <taxon>Pseudomonadota</taxon>
        <taxon>Gammaproteobacteria</taxon>
        <taxon>Alkalimonas</taxon>
    </lineage>
</organism>
<evidence type="ECO:0000256" key="3">
    <source>
        <dbReference type="ARBA" id="ARBA00022448"/>
    </source>
</evidence>
<comment type="similarity">
    <text evidence="2 10">Belongs to the TonB family.</text>
</comment>
<evidence type="ECO:0000313" key="12">
    <source>
        <dbReference type="EMBL" id="MEE2000757.1"/>
    </source>
</evidence>
<name>A0ABU7J3Z4_9GAMM</name>
<evidence type="ECO:0000256" key="7">
    <source>
        <dbReference type="ARBA" id="ARBA00022927"/>
    </source>
</evidence>
<dbReference type="Proteomes" id="UP001336314">
    <property type="component" value="Unassembled WGS sequence"/>
</dbReference>
<proteinExistence type="inferred from homology"/>
<keyword evidence="5 10" id="KW-0997">Cell inner membrane</keyword>
<gene>
    <name evidence="12" type="ORF">QWY20_04775</name>
</gene>
<dbReference type="InterPro" id="IPR003538">
    <property type="entry name" value="TonB"/>
</dbReference>
<dbReference type="PRINTS" id="PR01374">
    <property type="entry name" value="TONBPROTEIN"/>
</dbReference>
<keyword evidence="3 10" id="KW-0813">Transport</keyword>
<dbReference type="InterPro" id="IPR025091">
    <property type="entry name" value="DUF4019"/>
</dbReference>
<dbReference type="SUPFAM" id="SSF74653">
    <property type="entry name" value="TolA/TonB C-terminal domain"/>
    <property type="match status" value="1"/>
</dbReference>
<dbReference type="NCBIfam" id="TIGR01352">
    <property type="entry name" value="tonB_Cterm"/>
    <property type="match status" value="1"/>
</dbReference>
<sequence length="262" mass="29592">MSIRTVSIPSLLLTLTACSSTPNLEPPTAMDLTNERHRVAQYWQVTRAVRPEYPKQAEQRELNGCVRFHLTIDNHGRPQQIEQIASFPAGVFDHSARRALAKFQWQPGEKNPAAAPVRIPFQMDFTLQGGGSNDHEAWAFCFITDNENATAIEAQAIARHWLQLLDQGQYEASWQQAGTMVQQQVTAEQWQQALQAARQPLGALMSRTLHSQQAHGSLPGAPDGRYLILTLQSQFEHKQEAIETLTLKYHQGKWQPVGYFIR</sequence>
<keyword evidence="8" id="KW-1133">Transmembrane helix</keyword>
<evidence type="ECO:0000256" key="1">
    <source>
        <dbReference type="ARBA" id="ARBA00004383"/>
    </source>
</evidence>
<keyword evidence="6" id="KW-0812">Transmembrane</keyword>
<comment type="subcellular location">
    <subcellularLocation>
        <location evidence="1 10">Cell inner membrane</location>
        <topology evidence="1 10">Single-pass membrane protein</topology>
        <orientation evidence="1 10">Periplasmic side</orientation>
    </subcellularLocation>
</comment>
<evidence type="ECO:0000256" key="8">
    <source>
        <dbReference type="ARBA" id="ARBA00022989"/>
    </source>
</evidence>
<keyword evidence="4 10" id="KW-1003">Cell membrane</keyword>
<accession>A0ABU7J3Z4</accession>
<evidence type="ECO:0000256" key="2">
    <source>
        <dbReference type="ARBA" id="ARBA00006555"/>
    </source>
</evidence>
<evidence type="ECO:0000256" key="4">
    <source>
        <dbReference type="ARBA" id="ARBA00022475"/>
    </source>
</evidence>
<dbReference type="InterPro" id="IPR051045">
    <property type="entry name" value="TonB-dependent_transducer"/>
</dbReference>
<dbReference type="InterPro" id="IPR006260">
    <property type="entry name" value="TonB/TolA_C"/>
</dbReference>
<evidence type="ECO:0000256" key="5">
    <source>
        <dbReference type="ARBA" id="ARBA00022519"/>
    </source>
</evidence>
<dbReference type="EMBL" id="JAUHLI010000004">
    <property type="protein sequence ID" value="MEE2000757.1"/>
    <property type="molecule type" value="Genomic_DNA"/>
</dbReference>
<dbReference type="Gene3D" id="3.30.2420.10">
    <property type="entry name" value="TonB"/>
    <property type="match status" value="1"/>
</dbReference>
<dbReference type="RefSeq" id="WP_330127897.1">
    <property type="nucleotide sequence ID" value="NZ_JAUHLI010000004.1"/>
</dbReference>